<reference evidence="7" key="1">
    <citation type="submission" date="2022-08" db="EMBL/GenBank/DDBJ databases">
        <authorList>
            <person name="Kallberg Y."/>
            <person name="Tangrot J."/>
            <person name="Rosling A."/>
        </authorList>
    </citation>
    <scope>NUCLEOTIDE SEQUENCE</scope>
    <source>
        <strain evidence="7">Wild A</strain>
    </source>
</reference>
<dbReference type="InterPro" id="IPR001128">
    <property type="entry name" value="Cyt_P450"/>
</dbReference>
<feature type="binding site" description="axial binding residue" evidence="5">
    <location>
        <position position="485"/>
    </location>
    <ligand>
        <name>heme</name>
        <dbReference type="ChEBI" id="CHEBI:30413"/>
    </ligand>
    <ligandPart>
        <name>Fe</name>
        <dbReference type="ChEBI" id="CHEBI:18248"/>
    </ligandPart>
</feature>
<dbReference type="GO" id="GO:0004497">
    <property type="term" value="F:monooxygenase activity"/>
    <property type="evidence" value="ECO:0007669"/>
    <property type="project" value="UniProtKB-KW"/>
</dbReference>
<accession>A0A9W4SMU6</accession>
<dbReference type="PANTHER" id="PTHR46206">
    <property type="entry name" value="CYTOCHROME P450"/>
    <property type="match status" value="1"/>
</dbReference>
<evidence type="ECO:0000256" key="6">
    <source>
        <dbReference type="RuleBase" id="RU000461"/>
    </source>
</evidence>
<protein>
    <submittedName>
        <fullName evidence="7">14054_t:CDS:1</fullName>
    </submittedName>
</protein>
<name>A0A9W4SMU6_9GLOM</name>
<dbReference type="GO" id="GO:0005506">
    <property type="term" value="F:iron ion binding"/>
    <property type="evidence" value="ECO:0007669"/>
    <property type="project" value="InterPro"/>
</dbReference>
<keyword evidence="5 6" id="KW-0349">Heme</keyword>
<dbReference type="AlphaFoldDB" id="A0A9W4SMU6"/>
<evidence type="ECO:0000256" key="1">
    <source>
        <dbReference type="ARBA" id="ARBA00001971"/>
    </source>
</evidence>
<keyword evidence="3 5" id="KW-0479">Metal-binding</keyword>
<dbReference type="GO" id="GO:0020037">
    <property type="term" value="F:heme binding"/>
    <property type="evidence" value="ECO:0007669"/>
    <property type="project" value="InterPro"/>
</dbReference>
<evidence type="ECO:0000313" key="8">
    <source>
        <dbReference type="Proteomes" id="UP001153678"/>
    </source>
</evidence>
<dbReference type="Pfam" id="PF00067">
    <property type="entry name" value="p450"/>
    <property type="match status" value="1"/>
</dbReference>
<dbReference type="CDD" id="cd11041">
    <property type="entry name" value="CYP503A1-like"/>
    <property type="match status" value="1"/>
</dbReference>
<comment type="caution">
    <text evidence="7">The sequence shown here is derived from an EMBL/GenBank/DDBJ whole genome shotgun (WGS) entry which is preliminary data.</text>
</comment>
<dbReference type="InterPro" id="IPR036396">
    <property type="entry name" value="Cyt_P450_sf"/>
</dbReference>
<dbReference type="Proteomes" id="UP001153678">
    <property type="component" value="Unassembled WGS sequence"/>
</dbReference>
<sequence length="538" mass="61715">MSDKNSFHIFHILESEEVSLFINSIYSLYLNADQVLEPLLRMDFSARKNTPFEVNITLTKQSDEVKNLFKEIARNEPPLVPYSIPIIGHTYNYLLDTKSFIRKCKEQYGDCFSLYVLGREITIISGNSINDVFRCYESFNNVPEVNELLSFHQIFNYNYGLNLETVKRKCKTTKEYLSSNPFIPIVQKYLVKEIDNLIGECKDPKIISNVWFMVNSIITLSMARVLIGEDVGSHKNSLNALANLSFELGPLLSIPPVLSFIHPRLHKMVVTLSMKFGWGPISYNRKLLISCLQPVIKKRVEEKRILHNKHKPYNDLLEYYMNQTGFDFTNPDNIPDLFLVAFAAIGTTSKATINALYDLASRPECLSELYEEAFAIDKECNGSITLTDIQKMEKLDSFVKESLRHTGDTITFPHTVIPERYTFSNGYTVPKGRIINMYTESLLKSKESYGDDAEEFKPYQFVNKNSPATNVDRSYIIFGGGKRSCPGRFFAVNEIKLALHKLILRYHIETKSGIIENKFILGPITLPPRNSLIFKDRN</sequence>
<dbReference type="Gene3D" id="1.10.630.10">
    <property type="entry name" value="Cytochrome P450"/>
    <property type="match status" value="1"/>
</dbReference>
<dbReference type="OrthoDB" id="1844152at2759"/>
<keyword evidence="4 5" id="KW-0408">Iron</keyword>
<comment type="similarity">
    <text evidence="2 6">Belongs to the cytochrome P450 family.</text>
</comment>
<evidence type="ECO:0000313" key="7">
    <source>
        <dbReference type="EMBL" id="CAI2175157.1"/>
    </source>
</evidence>
<dbReference type="EMBL" id="CAMKVN010001318">
    <property type="protein sequence ID" value="CAI2175157.1"/>
    <property type="molecule type" value="Genomic_DNA"/>
</dbReference>
<dbReference type="SUPFAM" id="SSF48264">
    <property type="entry name" value="Cytochrome P450"/>
    <property type="match status" value="1"/>
</dbReference>
<gene>
    <name evidence="7" type="ORF">FWILDA_LOCUS6953</name>
</gene>
<comment type="cofactor">
    <cofactor evidence="1 5">
        <name>heme</name>
        <dbReference type="ChEBI" id="CHEBI:30413"/>
    </cofactor>
</comment>
<keyword evidence="6" id="KW-0560">Oxidoreductase</keyword>
<dbReference type="PRINTS" id="PR00465">
    <property type="entry name" value="EP450IV"/>
</dbReference>
<evidence type="ECO:0000256" key="2">
    <source>
        <dbReference type="ARBA" id="ARBA00010617"/>
    </source>
</evidence>
<organism evidence="7 8">
    <name type="scientific">Funneliformis geosporum</name>
    <dbReference type="NCBI Taxonomy" id="1117311"/>
    <lineage>
        <taxon>Eukaryota</taxon>
        <taxon>Fungi</taxon>
        <taxon>Fungi incertae sedis</taxon>
        <taxon>Mucoromycota</taxon>
        <taxon>Glomeromycotina</taxon>
        <taxon>Glomeromycetes</taxon>
        <taxon>Glomerales</taxon>
        <taxon>Glomeraceae</taxon>
        <taxon>Funneliformis</taxon>
    </lineage>
</organism>
<evidence type="ECO:0000256" key="3">
    <source>
        <dbReference type="ARBA" id="ARBA00022723"/>
    </source>
</evidence>
<proteinExistence type="inferred from homology"/>
<evidence type="ECO:0000256" key="4">
    <source>
        <dbReference type="ARBA" id="ARBA00023004"/>
    </source>
</evidence>
<keyword evidence="8" id="KW-1185">Reference proteome</keyword>
<dbReference type="GO" id="GO:0016705">
    <property type="term" value="F:oxidoreductase activity, acting on paired donors, with incorporation or reduction of molecular oxygen"/>
    <property type="evidence" value="ECO:0007669"/>
    <property type="project" value="InterPro"/>
</dbReference>
<dbReference type="InterPro" id="IPR017972">
    <property type="entry name" value="Cyt_P450_CS"/>
</dbReference>
<dbReference type="PROSITE" id="PS00086">
    <property type="entry name" value="CYTOCHROME_P450"/>
    <property type="match status" value="1"/>
</dbReference>
<dbReference type="InterPro" id="IPR002403">
    <property type="entry name" value="Cyt_P450_E_grp-IV"/>
</dbReference>
<evidence type="ECO:0000256" key="5">
    <source>
        <dbReference type="PIRSR" id="PIRSR602403-1"/>
    </source>
</evidence>
<keyword evidence="6" id="KW-0503">Monooxygenase</keyword>